<evidence type="ECO:0000256" key="1">
    <source>
        <dbReference type="SAM" id="Phobius"/>
    </source>
</evidence>
<reference evidence="2" key="1">
    <citation type="submission" date="2020-03" db="EMBL/GenBank/DDBJ databases">
        <title>Transcriptomic Profiling of the Digestive Tract of the Rat Flea, Xenopsylla cheopis, Following Blood Feeding and Infection with Yersinia pestis.</title>
        <authorList>
            <person name="Bland D.M."/>
            <person name="Martens C.A."/>
            <person name="Virtaneva K."/>
            <person name="Kanakabandi K."/>
            <person name="Long D."/>
            <person name="Rosenke R."/>
            <person name="Saturday G.A."/>
            <person name="Hoyt F.H."/>
            <person name="Bruno D.P."/>
            <person name="Ribeiro J.M.C."/>
            <person name="Hinnebusch J."/>
        </authorList>
    </citation>
    <scope>NUCLEOTIDE SEQUENCE</scope>
</reference>
<keyword evidence="1" id="KW-0472">Membrane</keyword>
<keyword evidence="1" id="KW-0812">Transmembrane</keyword>
<keyword evidence="1" id="KW-1133">Transmembrane helix</keyword>
<dbReference type="AlphaFoldDB" id="A0A6M2DUW7"/>
<organism evidence="2">
    <name type="scientific">Xenopsylla cheopis</name>
    <name type="common">Oriental rat flea</name>
    <name type="synonym">Pulex cheopis</name>
    <dbReference type="NCBI Taxonomy" id="163159"/>
    <lineage>
        <taxon>Eukaryota</taxon>
        <taxon>Metazoa</taxon>
        <taxon>Ecdysozoa</taxon>
        <taxon>Arthropoda</taxon>
        <taxon>Hexapoda</taxon>
        <taxon>Insecta</taxon>
        <taxon>Pterygota</taxon>
        <taxon>Neoptera</taxon>
        <taxon>Endopterygota</taxon>
        <taxon>Siphonaptera</taxon>
        <taxon>Pulicidae</taxon>
        <taxon>Xenopsyllinae</taxon>
        <taxon>Xenopsylla</taxon>
    </lineage>
</organism>
<proteinExistence type="predicted"/>
<accession>A0A6M2DUW7</accession>
<name>A0A6M2DUW7_XENCH</name>
<dbReference type="EMBL" id="GIIL01006207">
    <property type="protein sequence ID" value="NOV49933.1"/>
    <property type="molecule type" value="Transcribed_RNA"/>
</dbReference>
<evidence type="ECO:0000313" key="2">
    <source>
        <dbReference type="EMBL" id="NOV49933.1"/>
    </source>
</evidence>
<feature type="transmembrane region" description="Helical" evidence="1">
    <location>
        <begin position="9"/>
        <end position="32"/>
    </location>
</feature>
<protein>
    <submittedName>
        <fullName evidence="2">Putative secreted protein</fullName>
    </submittedName>
</protein>
<sequence>MVELYLSQCIILTSIFCILICLSIIGFFPFSYTERHCETLRTIPNGTVMLSETLCHRYIFLWLQQRD</sequence>